<reference evidence="1 2" key="1">
    <citation type="journal article" date="2018" name="Front. Plant Sci.">
        <title>Red Clover (Trifolium pratense) and Zigzag Clover (T. medium) - A Picture of Genomic Similarities and Differences.</title>
        <authorList>
            <person name="Dluhosova J."/>
            <person name="Istvanek J."/>
            <person name="Nedelnik J."/>
            <person name="Repkova J."/>
        </authorList>
    </citation>
    <scope>NUCLEOTIDE SEQUENCE [LARGE SCALE GENOMIC DNA]</scope>
    <source>
        <strain evidence="2">cv. 10/8</strain>
        <tissue evidence="1">Leaf</tissue>
    </source>
</reference>
<proteinExistence type="predicted"/>
<protein>
    <submittedName>
        <fullName evidence="1">Uncharacterized protein</fullName>
    </submittedName>
</protein>
<evidence type="ECO:0000313" key="1">
    <source>
        <dbReference type="EMBL" id="MCI39234.1"/>
    </source>
</evidence>
<dbReference type="AlphaFoldDB" id="A0A392RT11"/>
<dbReference type="Proteomes" id="UP000265520">
    <property type="component" value="Unassembled WGS sequence"/>
</dbReference>
<comment type="caution">
    <text evidence="1">The sequence shown here is derived from an EMBL/GenBank/DDBJ whole genome shotgun (WGS) entry which is preliminary data.</text>
</comment>
<sequence>MSDTEEILENRRLIDTIDDPELDWVGPEPRGIALVLTQETPNLHAVVEERGDGPENWEVHMPLAGKRICSKYDGDGFAMYEFVFKDLGFRLPFSYFTME</sequence>
<dbReference type="EMBL" id="LXQA010265168">
    <property type="protein sequence ID" value="MCI39234.1"/>
    <property type="molecule type" value="Genomic_DNA"/>
</dbReference>
<keyword evidence="2" id="KW-1185">Reference proteome</keyword>
<organism evidence="1 2">
    <name type="scientific">Trifolium medium</name>
    <dbReference type="NCBI Taxonomy" id="97028"/>
    <lineage>
        <taxon>Eukaryota</taxon>
        <taxon>Viridiplantae</taxon>
        <taxon>Streptophyta</taxon>
        <taxon>Embryophyta</taxon>
        <taxon>Tracheophyta</taxon>
        <taxon>Spermatophyta</taxon>
        <taxon>Magnoliopsida</taxon>
        <taxon>eudicotyledons</taxon>
        <taxon>Gunneridae</taxon>
        <taxon>Pentapetalae</taxon>
        <taxon>rosids</taxon>
        <taxon>fabids</taxon>
        <taxon>Fabales</taxon>
        <taxon>Fabaceae</taxon>
        <taxon>Papilionoideae</taxon>
        <taxon>50 kb inversion clade</taxon>
        <taxon>NPAAA clade</taxon>
        <taxon>Hologalegina</taxon>
        <taxon>IRL clade</taxon>
        <taxon>Trifolieae</taxon>
        <taxon>Trifolium</taxon>
    </lineage>
</organism>
<evidence type="ECO:0000313" key="2">
    <source>
        <dbReference type="Proteomes" id="UP000265520"/>
    </source>
</evidence>
<name>A0A392RT11_9FABA</name>
<accession>A0A392RT11</accession>
<feature type="non-terminal residue" evidence="1">
    <location>
        <position position="99"/>
    </location>
</feature>